<protein>
    <submittedName>
        <fullName evidence="9">MFS transporter</fullName>
    </submittedName>
</protein>
<comment type="caution">
    <text evidence="9">The sequence shown here is derived from an EMBL/GenBank/DDBJ whole genome shotgun (WGS) entry which is preliminary data.</text>
</comment>
<keyword evidence="3" id="KW-1003">Cell membrane</keyword>
<dbReference type="PANTHER" id="PTHR43266">
    <property type="entry name" value="MACROLIDE-EFFLUX PROTEIN"/>
    <property type="match status" value="1"/>
</dbReference>
<proteinExistence type="predicted"/>
<dbReference type="Gene3D" id="1.20.1250.20">
    <property type="entry name" value="MFS general substrate transporter like domains"/>
    <property type="match status" value="1"/>
</dbReference>
<feature type="transmembrane region" description="Helical" evidence="7">
    <location>
        <begin position="43"/>
        <end position="65"/>
    </location>
</feature>
<name>A0ABS1JDT6_9BACL</name>
<keyword evidence="6 7" id="KW-0472">Membrane</keyword>
<evidence type="ECO:0000256" key="4">
    <source>
        <dbReference type="ARBA" id="ARBA00022692"/>
    </source>
</evidence>
<dbReference type="InterPro" id="IPR020846">
    <property type="entry name" value="MFS_dom"/>
</dbReference>
<evidence type="ECO:0000256" key="1">
    <source>
        <dbReference type="ARBA" id="ARBA00004651"/>
    </source>
</evidence>
<accession>A0ABS1JDT6</accession>
<comment type="subcellular location">
    <subcellularLocation>
        <location evidence="1">Cell membrane</location>
        <topology evidence="1">Multi-pass membrane protein</topology>
    </subcellularLocation>
</comment>
<evidence type="ECO:0000256" key="2">
    <source>
        <dbReference type="ARBA" id="ARBA00022448"/>
    </source>
</evidence>
<dbReference type="PROSITE" id="PS50850">
    <property type="entry name" value="MFS"/>
    <property type="match status" value="1"/>
</dbReference>
<dbReference type="SUPFAM" id="SSF103473">
    <property type="entry name" value="MFS general substrate transporter"/>
    <property type="match status" value="1"/>
</dbReference>
<sequence>MLRKNKPFQRLFIAYALSTLGDWFDMMAISVLIGYVWNADPMIMALVPLTFAVPGLLFGQVAGVLADRLPKLKLLIASDVVSAGLTVALMFAPNVTVLLALLTVRSCAGTFHFPAQNALTRHIVAEEELLRATSLNGMVNQIGKVLGPIIGATLVAAFSPQACLLVNAISFGLSALVLLTVGRVEEKSASAVVTAEQGELASVKVPEEKPSFWESWKDGWKVLAGNRVVLTWLVFGLMASTALQLGDFQFPVLFREYDATRTDLFGYAVAAIGIGSVICIAVLGRMKEIKKYGWLFGGGILLLGVLFGGVGLIQPGMPWWLIIVIALVGGIGNGLTMTGTNYVLQKETPQEAVGRVSGIMNSLFSVVLIVSPLTGGVLVRTLGAGVTFKGIGMVLVVIGVLGFVVEKVWFRGKQGVTSRKSVQLDSSQ</sequence>
<keyword evidence="10" id="KW-1185">Reference proteome</keyword>
<dbReference type="InterPro" id="IPR011701">
    <property type="entry name" value="MFS"/>
</dbReference>
<organism evidence="9 10">
    <name type="scientific">Tumebacillus amylolyticus</name>
    <dbReference type="NCBI Taxonomy" id="2801339"/>
    <lineage>
        <taxon>Bacteria</taxon>
        <taxon>Bacillati</taxon>
        <taxon>Bacillota</taxon>
        <taxon>Bacilli</taxon>
        <taxon>Bacillales</taxon>
        <taxon>Alicyclobacillaceae</taxon>
        <taxon>Tumebacillus</taxon>
    </lineage>
</organism>
<feature type="transmembrane region" description="Helical" evidence="7">
    <location>
        <begin position="12"/>
        <end position="37"/>
    </location>
</feature>
<feature type="transmembrane region" description="Helical" evidence="7">
    <location>
        <begin position="391"/>
        <end position="410"/>
    </location>
</feature>
<dbReference type="Proteomes" id="UP000602284">
    <property type="component" value="Unassembled WGS sequence"/>
</dbReference>
<feature type="transmembrane region" description="Helical" evidence="7">
    <location>
        <begin position="292"/>
        <end position="313"/>
    </location>
</feature>
<feature type="transmembrane region" description="Helical" evidence="7">
    <location>
        <begin position="72"/>
        <end position="92"/>
    </location>
</feature>
<dbReference type="CDD" id="cd06173">
    <property type="entry name" value="MFS_MefA_like"/>
    <property type="match status" value="1"/>
</dbReference>
<feature type="transmembrane region" description="Helical" evidence="7">
    <location>
        <begin position="356"/>
        <end position="379"/>
    </location>
</feature>
<feature type="transmembrane region" description="Helical" evidence="7">
    <location>
        <begin position="319"/>
        <end position="344"/>
    </location>
</feature>
<evidence type="ECO:0000256" key="7">
    <source>
        <dbReference type="SAM" id="Phobius"/>
    </source>
</evidence>
<evidence type="ECO:0000313" key="9">
    <source>
        <dbReference type="EMBL" id="MBL0387763.1"/>
    </source>
</evidence>
<keyword evidence="4 7" id="KW-0812">Transmembrane</keyword>
<feature type="domain" description="Major facilitator superfamily (MFS) profile" evidence="8">
    <location>
        <begin position="1"/>
        <end position="414"/>
    </location>
</feature>
<feature type="transmembrane region" description="Helical" evidence="7">
    <location>
        <begin position="265"/>
        <end position="283"/>
    </location>
</feature>
<evidence type="ECO:0000256" key="3">
    <source>
        <dbReference type="ARBA" id="ARBA00022475"/>
    </source>
</evidence>
<keyword evidence="5 7" id="KW-1133">Transmembrane helix</keyword>
<evidence type="ECO:0000256" key="5">
    <source>
        <dbReference type="ARBA" id="ARBA00022989"/>
    </source>
</evidence>
<dbReference type="RefSeq" id="WP_201636073.1">
    <property type="nucleotide sequence ID" value="NZ_JAEQNB010000004.1"/>
</dbReference>
<feature type="transmembrane region" description="Helical" evidence="7">
    <location>
        <begin position="228"/>
        <end position="245"/>
    </location>
</feature>
<dbReference type="PANTHER" id="PTHR43266:SF2">
    <property type="entry name" value="MAJOR FACILITATOR SUPERFAMILY (MFS) PROFILE DOMAIN-CONTAINING PROTEIN"/>
    <property type="match status" value="1"/>
</dbReference>
<evidence type="ECO:0000313" key="10">
    <source>
        <dbReference type="Proteomes" id="UP000602284"/>
    </source>
</evidence>
<evidence type="ECO:0000256" key="6">
    <source>
        <dbReference type="ARBA" id="ARBA00023136"/>
    </source>
</evidence>
<gene>
    <name evidence="9" type="ORF">JJB07_14070</name>
</gene>
<keyword evidence="2" id="KW-0813">Transport</keyword>
<evidence type="ECO:0000259" key="8">
    <source>
        <dbReference type="PROSITE" id="PS50850"/>
    </source>
</evidence>
<dbReference type="InterPro" id="IPR036259">
    <property type="entry name" value="MFS_trans_sf"/>
</dbReference>
<dbReference type="EMBL" id="JAEQNB010000004">
    <property type="protein sequence ID" value="MBL0387763.1"/>
    <property type="molecule type" value="Genomic_DNA"/>
</dbReference>
<dbReference type="Pfam" id="PF07690">
    <property type="entry name" value="MFS_1"/>
    <property type="match status" value="1"/>
</dbReference>
<reference evidence="9 10" key="1">
    <citation type="submission" date="2021-01" db="EMBL/GenBank/DDBJ databases">
        <title>Tumebacillus sp. strain ITR2 16S ribosomal RNA gene Genome sequencing and assembly.</title>
        <authorList>
            <person name="Kang M."/>
        </authorList>
    </citation>
    <scope>NUCLEOTIDE SEQUENCE [LARGE SCALE GENOMIC DNA]</scope>
    <source>
        <strain evidence="9 10">ITR2</strain>
    </source>
</reference>